<evidence type="ECO:0000256" key="1">
    <source>
        <dbReference type="SAM" id="MobiDB-lite"/>
    </source>
</evidence>
<reference evidence="2 3" key="1">
    <citation type="journal article" date="2019" name="Proc. Natl. Acad. Sci. U.S.A.">
        <title>Regulatory changes in pterin and carotenoid genes underlie balanced color polymorphisms in the wall lizard.</title>
        <authorList>
            <person name="Andrade P."/>
            <person name="Pinho C."/>
            <person name="Perez I de Lanuza G."/>
            <person name="Afonso S."/>
            <person name="Brejcha J."/>
            <person name="Rubin C.J."/>
            <person name="Wallerman O."/>
            <person name="Pereira P."/>
            <person name="Sabatino S.J."/>
            <person name="Bellati A."/>
            <person name="Pellitteri-Rosa D."/>
            <person name="Bosakova Z."/>
            <person name="Bunikis I."/>
            <person name="Carretero M.A."/>
            <person name="Feiner N."/>
            <person name="Marsik P."/>
            <person name="Pauperio F."/>
            <person name="Salvi D."/>
            <person name="Soler L."/>
            <person name="While G.M."/>
            <person name="Uller T."/>
            <person name="Font E."/>
            <person name="Andersson L."/>
            <person name="Carneiro M."/>
        </authorList>
    </citation>
    <scope>NUCLEOTIDE SEQUENCE</scope>
</reference>
<dbReference type="GeneTree" id="ENSGT00940000168076"/>
<organism evidence="2 3">
    <name type="scientific">Podarcis muralis</name>
    <name type="common">Wall lizard</name>
    <name type="synonym">Lacerta muralis</name>
    <dbReference type="NCBI Taxonomy" id="64176"/>
    <lineage>
        <taxon>Eukaryota</taxon>
        <taxon>Metazoa</taxon>
        <taxon>Chordata</taxon>
        <taxon>Craniata</taxon>
        <taxon>Vertebrata</taxon>
        <taxon>Euteleostomi</taxon>
        <taxon>Lepidosauria</taxon>
        <taxon>Squamata</taxon>
        <taxon>Bifurcata</taxon>
        <taxon>Unidentata</taxon>
        <taxon>Episquamata</taxon>
        <taxon>Laterata</taxon>
        <taxon>Lacertibaenia</taxon>
        <taxon>Lacertidae</taxon>
        <taxon>Podarcis</taxon>
    </lineage>
</organism>
<dbReference type="Gene3D" id="1.20.890.10">
    <property type="entry name" value="cAMP-dependent protein kinase regulatory subunit, dimerization-anchoring domain"/>
    <property type="match status" value="1"/>
</dbReference>
<dbReference type="CTD" id="152405"/>
<dbReference type="GO" id="GO:0005634">
    <property type="term" value="C:nucleus"/>
    <property type="evidence" value="ECO:0007669"/>
    <property type="project" value="TreeGrafter"/>
</dbReference>
<dbReference type="KEGG" id="pmua:114595816"/>
<dbReference type="Proteomes" id="UP000472272">
    <property type="component" value="Chromosome 4"/>
</dbReference>
<dbReference type="AlphaFoldDB" id="A0A670IEH9"/>
<dbReference type="OrthoDB" id="522106at2759"/>
<accession>A0A670IEH9</accession>
<dbReference type="PANTHER" id="PTHR47110">
    <property type="entry name" value="TESTIS-SPECIFIC EXPRESSED PROTEIN 55"/>
    <property type="match status" value="1"/>
</dbReference>
<proteinExistence type="predicted"/>
<sequence length="251" mass="28494">MAERGPEQEQEQGSPEGQLQPERVLITEGQEHPEPPESIAESQKRKPQILEVVLSMDETQEPIMEEAPKLIVEEALEPVAEIAAESDMSKAPEIVTEETPKPTHPAFLPVSSFEGLGSILTQKHQRGIVFPHGLVRSTDSIKTPEELVPQQVPSQEMAPQQMEPSIIEEQPPPTVVPSVDFSEEMPVVYQDPFEVSLRYMEKHNILQIFQEITENLVYEKPEKPLEFMLRQVQNMIRKQASERHKNDNEPV</sequence>
<dbReference type="GeneID" id="114595816"/>
<dbReference type="InterPro" id="IPR048377">
    <property type="entry name" value="TEX55_DD"/>
</dbReference>
<dbReference type="CDD" id="cd22975">
    <property type="entry name" value="DD_TEX55"/>
    <property type="match status" value="1"/>
</dbReference>
<name>A0A670IEH9_PODMU</name>
<evidence type="ECO:0000313" key="3">
    <source>
        <dbReference type="Proteomes" id="UP000472272"/>
    </source>
</evidence>
<reference evidence="2" key="3">
    <citation type="submission" date="2025-09" db="UniProtKB">
        <authorList>
            <consortium name="Ensembl"/>
        </authorList>
    </citation>
    <scope>IDENTIFICATION</scope>
</reference>
<dbReference type="SUPFAM" id="SSF47391">
    <property type="entry name" value="Dimerization-anchoring domain of cAMP-dependent PK regulatory subunit"/>
    <property type="match status" value="1"/>
</dbReference>
<dbReference type="Pfam" id="PF17819">
    <property type="entry name" value="Tex55"/>
    <property type="match status" value="1"/>
</dbReference>
<keyword evidence="3" id="KW-1185">Reference proteome</keyword>
<dbReference type="RefSeq" id="XP_028582367.1">
    <property type="nucleotide sequence ID" value="XM_028726534.1"/>
</dbReference>
<dbReference type="Ensembl" id="ENSPMRT00000011003.1">
    <property type="protein sequence ID" value="ENSPMRP00000010330.1"/>
    <property type="gene ID" value="ENSPMRG00000006871.1"/>
</dbReference>
<protein>
    <submittedName>
        <fullName evidence="2">Testis expressed 55</fullName>
    </submittedName>
</protein>
<evidence type="ECO:0000313" key="2">
    <source>
        <dbReference type="Ensembl" id="ENSPMRP00000010330.1"/>
    </source>
</evidence>
<dbReference type="InterPro" id="IPR040760">
    <property type="entry name" value="Tex55"/>
</dbReference>
<dbReference type="PANTHER" id="PTHR47110:SF1">
    <property type="entry name" value="TESTIS-SPECIFIC EXPRESSED PROTEIN 55"/>
    <property type="match status" value="1"/>
</dbReference>
<feature type="region of interest" description="Disordered" evidence="1">
    <location>
        <begin position="1"/>
        <end position="46"/>
    </location>
</feature>
<dbReference type="OMA" id="PVENEPM"/>
<reference evidence="2" key="2">
    <citation type="submission" date="2025-08" db="UniProtKB">
        <authorList>
            <consortium name="Ensembl"/>
        </authorList>
    </citation>
    <scope>IDENTIFICATION</scope>
</reference>
<gene>
    <name evidence="2" type="primary">TEX55</name>
</gene>
<feature type="compositionally biased region" description="Low complexity" evidence="1">
    <location>
        <begin position="11"/>
        <end position="22"/>
    </location>
</feature>